<dbReference type="OrthoDB" id="1360114at2"/>
<name>A0A1G9NNV5_9SPHI</name>
<protein>
    <submittedName>
        <fullName evidence="2">Uncharacterized protein</fullName>
    </submittedName>
</protein>
<evidence type="ECO:0000313" key="2">
    <source>
        <dbReference type="EMBL" id="SDL88044.1"/>
    </source>
</evidence>
<evidence type="ECO:0000313" key="3">
    <source>
        <dbReference type="Proteomes" id="UP000183200"/>
    </source>
</evidence>
<dbReference type="RefSeq" id="WP_074605267.1">
    <property type="nucleotide sequence ID" value="NZ_FNGY01000002.1"/>
</dbReference>
<evidence type="ECO:0000256" key="1">
    <source>
        <dbReference type="SAM" id="Phobius"/>
    </source>
</evidence>
<feature type="transmembrane region" description="Helical" evidence="1">
    <location>
        <begin position="59"/>
        <end position="79"/>
    </location>
</feature>
<feature type="transmembrane region" description="Helical" evidence="1">
    <location>
        <begin position="20"/>
        <end position="39"/>
    </location>
</feature>
<reference evidence="3" key="1">
    <citation type="submission" date="2016-10" db="EMBL/GenBank/DDBJ databases">
        <authorList>
            <person name="Varghese N."/>
            <person name="Submissions S."/>
        </authorList>
    </citation>
    <scope>NUCLEOTIDE SEQUENCE [LARGE SCALE GENOMIC DNA]</scope>
    <source>
        <strain evidence="3">DSM 19110</strain>
    </source>
</reference>
<gene>
    <name evidence="2" type="ORF">SAMN05421820_102389</name>
</gene>
<dbReference type="Proteomes" id="UP000183200">
    <property type="component" value="Unassembled WGS sequence"/>
</dbReference>
<keyword evidence="1" id="KW-0812">Transmembrane</keyword>
<dbReference type="AlphaFoldDB" id="A0A1G9NNV5"/>
<sequence length="273" mass="30537">MKNTQELGALKSKHSPGKGFTYFAISILILFSGISGMIYFEGILAIKEGKMNFSGDISILYWSIAFIMGLGLIILLTALKLSQGKTFHLYEKGILTEGKAENKVQLFEDMEDLYLFSSGRTFITNNIAFRSRKEGSWETITVRYTQVLKAIEFISNQHEALYVPKALKELEAGLPVTFQYISYGAAIGKKLFATGTTSFLNVQPKEIIVHQDHLVIDAKKIMITDLQGFSVNNWTSQINLYNKENKVVFSTATNGVFSGQSFAALLDRLINQK</sequence>
<dbReference type="STRING" id="430522.BFS30_23205"/>
<keyword evidence="1" id="KW-0472">Membrane</keyword>
<dbReference type="EMBL" id="FNGY01000002">
    <property type="protein sequence ID" value="SDL88044.1"/>
    <property type="molecule type" value="Genomic_DNA"/>
</dbReference>
<keyword evidence="3" id="KW-1185">Reference proteome</keyword>
<accession>A0A1G9NNV5</accession>
<keyword evidence="1" id="KW-1133">Transmembrane helix</keyword>
<organism evidence="2 3">
    <name type="scientific">Pedobacter steynii</name>
    <dbReference type="NCBI Taxonomy" id="430522"/>
    <lineage>
        <taxon>Bacteria</taxon>
        <taxon>Pseudomonadati</taxon>
        <taxon>Bacteroidota</taxon>
        <taxon>Sphingobacteriia</taxon>
        <taxon>Sphingobacteriales</taxon>
        <taxon>Sphingobacteriaceae</taxon>
        <taxon>Pedobacter</taxon>
    </lineage>
</organism>
<proteinExistence type="predicted"/>